<reference evidence="1 2" key="1">
    <citation type="submission" date="2015-01" db="EMBL/GenBank/DDBJ databases">
        <title>Desulfovibrio sp. JC271 draft genome sequence.</title>
        <authorList>
            <person name="Shivani Y."/>
            <person name="Subhash Y."/>
            <person name="Sasikala C."/>
            <person name="Ramana C.V."/>
        </authorList>
    </citation>
    <scope>NUCLEOTIDE SEQUENCE [LARGE SCALE GENOMIC DNA]</scope>
    <source>
        <strain evidence="1 2">JC271</strain>
    </source>
</reference>
<proteinExistence type="predicted"/>
<gene>
    <name evidence="1" type="ORF">SP90_07910</name>
</gene>
<evidence type="ECO:0000313" key="1">
    <source>
        <dbReference type="EMBL" id="OBQ52100.1"/>
    </source>
</evidence>
<protein>
    <submittedName>
        <fullName evidence="1">Uncharacterized protein</fullName>
    </submittedName>
</protein>
<dbReference type="EMBL" id="JXMS01000011">
    <property type="protein sequence ID" value="OBQ52100.1"/>
    <property type="molecule type" value="Genomic_DNA"/>
</dbReference>
<dbReference type="AlphaFoldDB" id="A0A1B7XDI5"/>
<comment type="caution">
    <text evidence="1">The sequence shown here is derived from an EMBL/GenBank/DDBJ whole genome shotgun (WGS) entry which is preliminary data.</text>
</comment>
<organism evidence="1 2">
    <name type="scientific">Halodesulfovibrio spirochaetisodalis</name>
    <dbReference type="NCBI Taxonomy" id="1560234"/>
    <lineage>
        <taxon>Bacteria</taxon>
        <taxon>Pseudomonadati</taxon>
        <taxon>Thermodesulfobacteriota</taxon>
        <taxon>Desulfovibrionia</taxon>
        <taxon>Desulfovibrionales</taxon>
        <taxon>Desulfovibrionaceae</taxon>
        <taxon>Halodesulfovibrio</taxon>
    </lineage>
</organism>
<name>A0A1B7XDI5_9BACT</name>
<dbReference type="Proteomes" id="UP000091979">
    <property type="component" value="Unassembled WGS sequence"/>
</dbReference>
<sequence length="87" mass="9278">MPHTGIIRPTGVEDITTTIITTDATIAHHIIEGNGLRITEANAHLPTEPRAAQHIIVVDVLRATTPRVEHPIGVVDATTTTEATLAM</sequence>
<keyword evidence="2" id="KW-1185">Reference proteome</keyword>
<accession>A0A1B7XDI5</accession>
<evidence type="ECO:0000313" key="2">
    <source>
        <dbReference type="Proteomes" id="UP000091979"/>
    </source>
</evidence>